<dbReference type="InterPro" id="IPR000157">
    <property type="entry name" value="TIR_dom"/>
</dbReference>
<sequence>MVRQAKGVGRVTAEGGSVQGLAHTTAPTVGARRITISYAGYNRAWAVWIADRLERYGWQVAFQRFDLPAGVQLREALTDLLLVRGRILVVLSDWYFKLGPRTDQEWNEALRAVIAPNSARFHAVSVSTAPMPSATAAFGGTTELWGLGAREAERRLIQLVGAFEERDPARDTLGGGRSPRFPMELPRVWGGVPRRNSRFTGRERLLQSIHDHVQNAEPGAGVVALLGLSGVGKTQVAAEYAWRFSSSYDLVWWVPADQRGTLRQRLAELAPSLSLTTGPEYGERLRAVGDALRRGQPYARWLVVLDGADSPETIADLVPTGNGHVLITSQNGAWGDYNNTHLLSVPVYEREESVAFVRRRAPRIGRDDADLLAHTLGDLPLALDQTAGWLSDSTMTVQEYVGLLRDDEDIEAGLRVAVDFDTSYPTAFSILLNRLRETVPEAVELLRLCAFFAPGAIPVQLLREIPAEHLPEQLAGLMSDPLRWNTATKKLVQYSVIQWDPPNTDEDPEAAGTIQLHGMVQRTVRSGMSEVDREVFSRAVRRGLANADPGVPTDTRLWPRYARIVPHLDASGALYSKHAEMHTLIRNCLRYLYLAGEYVAGIQLTDRVERAWRETFGEGHPLLRELASQQAMLLRATGEYTRTERINRGLLKRLEEEGKGDDSLDVLRVLEGLGADLRGLGRYEEALDTSERVLAGRRGMIGEEDFRTLNSRNNLAVTLRLLGRYRDALVEDRRTLQTRREVLRARNSSTLSSETNYALDLRLLGRYAEAQSIQEPNIEVQRTVMGHDHPQTLSAELNLALCLLRSGERTVAHERLADLLERAERVLGEASPATQRIAACYAFVLRSHGRLDLAREIGERTTRRYREALGPDHPFTIGTLANHALLLRAAGERQEALELNEECLARMTDALGPDHPWRLGIALNLSADRNIAGEVESAAELSGDTARRAAAHSSLGREHPLTLSCKVAHATDLRNLRQRAEADKAEEEALTGLISTLGSQHVHTVSARARVRPFWDFEPQLT</sequence>
<dbReference type="EMBL" id="RFFJ01000108">
    <property type="protein sequence ID" value="RMI37671.1"/>
    <property type="molecule type" value="Genomic_DNA"/>
</dbReference>
<protein>
    <submittedName>
        <fullName evidence="3">Toll/interleukin-1 receptor domain-containing protein</fullName>
    </submittedName>
</protein>
<dbReference type="Proteomes" id="UP000278673">
    <property type="component" value="Unassembled WGS sequence"/>
</dbReference>
<reference evidence="3 4" key="1">
    <citation type="submission" date="2018-10" db="EMBL/GenBank/DDBJ databases">
        <title>Isolation, diversity and antifungal activity of actinobacteria from wheat.</title>
        <authorList>
            <person name="Han C."/>
        </authorList>
    </citation>
    <scope>NUCLEOTIDE SEQUENCE [LARGE SCALE GENOMIC DNA]</scope>
    <source>
        <strain evidence="3 4">NEAU-YY642</strain>
    </source>
</reference>
<dbReference type="GO" id="GO:0007165">
    <property type="term" value="P:signal transduction"/>
    <property type="evidence" value="ECO:0007669"/>
    <property type="project" value="InterPro"/>
</dbReference>
<dbReference type="PANTHER" id="PTHR46082">
    <property type="entry name" value="ATP/GTP-BINDING PROTEIN-RELATED"/>
    <property type="match status" value="1"/>
</dbReference>
<dbReference type="InterPro" id="IPR053137">
    <property type="entry name" value="NLR-like"/>
</dbReference>
<dbReference type="Pfam" id="PF25000">
    <property type="entry name" value="DUF7779"/>
    <property type="match status" value="1"/>
</dbReference>
<dbReference type="AlphaFoldDB" id="A0A3M2LJQ5"/>
<dbReference type="PANTHER" id="PTHR46082:SF6">
    <property type="entry name" value="AAA+ ATPASE DOMAIN-CONTAINING PROTEIN-RELATED"/>
    <property type="match status" value="1"/>
</dbReference>
<dbReference type="NCBIfam" id="NF040586">
    <property type="entry name" value="FxSxx_TPR"/>
    <property type="match status" value="1"/>
</dbReference>
<dbReference type="SUPFAM" id="SSF48452">
    <property type="entry name" value="TPR-like"/>
    <property type="match status" value="2"/>
</dbReference>
<feature type="domain" description="TIR" evidence="1">
    <location>
        <begin position="34"/>
        <end position="128"/>
    </location>
</feature>
<feature type="domain" description="DUF7779" evidence="2">
    <location>
        <begin position="437"/>
        <end position="531"/>
    </location>
</feature>
<dbReference type="Gene3D" id="3.40.50.300">
    <property type="entry name" value="P-loop containing nucleotide triphosphate hydrolases"/>
    <property type="match status" value="1"/>
</dbReference>
<dbReference type="Pfam" id="PF13676">
    <property type="entry name" value="TIR_2"/>
    <property type="match status" value="1"/>
</dbReference>
<dbReference type="SUPFAM" id="SSF52200">
    <property type="entry name" value="Toll/Interleukin receptor TIR domain"/>
    <property type="match status" value="1"/>
</dbReference>
<accession>A0A3M2LJQ5</accession>
<evidence type="ECO:0000313" key="4">
    <source>
        <dbReference type="Proteomes" id="UP000278673"/>
    </source>
</evidence>
<comment type="caution">
    <text evidence="3">The sequence shown here is derived from an EMBL/GenBank/DDBJ whole genome shotgun (WGS) entry which is preliminary data.</text>
</comment>
<name>A0A3M2LJQ5_9ACTN</name>
<organism evidence="3 4">
    <name type="scientific">Streptomyces triticirhizae</name>
    <dbReference type="NCBI Taxonomy" id="2483353"/>
    <lineage>
        <taxon>Bacteria</taxon>
        <taxon>Bacillati</taxon>
        <taxon>Actinomycetota</taxon>
        <taxon>Actinomycetes</taxon>
        <taxon>Kitasatosporales</taxon>
        <taxon>Streptomycetaceae</taxon>
        <taxon>Streptomyces</taxon>
    </lineage>
</organism>
<evidence type="ECO:0000259" key="1">
    <source>
        <dbReference type="Pfam" id="PF13676"/>
    </source>
</evidence>
<keyword evidence="3" id="KW-0675">Receptor</keyword>
<dbReference type="SUPFAM" id="SSF52540">
    <property type="entry name" value="P-loop containing nucleoside triphosphate hydrolases"/>
    <property type="match status" value="1"/>
</dbReference>
<dbReference type="InterPro" id="IPR035897">
    <property type="entry name" value="Toll_tir_struct_dom_sf"/>
</dbReference>
<proteinExistence type="predicted"/>
<evidence type="ECO:0000313" key="3">
    <source>
        <dbReference type="EMBL" id="RMI37671.1"/>
    </source>
</evidence>
<dbReference type="InterPro" id="IPR056681">
    <property type="entry name" value="DUF7779"/>
</dbReference>
<dbReference type="Gene3D" id="1.25.40.10">
    <property type="entry name" value="Tetratricopeptide repeat domain"/>
    <property type="match status" value="2"/>
</dbReference>
<dbReference type="InterPro" id="IPR027417">
    <property type="entry name" value="P-loop_NTPase"/>
</dbReference>
<gene>
    <name evidence="3" type="ORF">EBN88_18565</name>
</gene>
<dbReference type="Pfam" id="PF13424">
    <property type="entry name" value="TPR_12"/>
    <property type="match status" value="3"/>
</dbReference>
<keyword evidence="4" id="KW-1185">Reference proteome</keyword>
<dbReference type="Gene3D" id="3.40.50.10140">
    <property type="entry name" value="Toll/interleukin-1 receptor homology (TIR) domain"/>
    <property type="match status" value="1"/>
</dbReference>
<evidence type="ECO:0000259" key="2">
    <source>
        <dbReference type="Pfam" id="PF25000"/>
    </source>
</evidence>
<dbReference type="InterPro" id="IPR011990">
    <property type="entry name" value="TPR-like_helical_dom_sf"/>
</dbReference>